<feature type="domain" description="Acyl-CoA dehydrogenase/oxidase C-terminal" evidence="6">
    <location>
        <begin position="292"/>
        <end position="455"/>
    </location>
</feature>
<dbReference type="InterPro" id="IPR009075">
    <property type="entry name" value="AcylCo_DH/oxidase_C"/>
</dbReference>
<dbReference type="PANTHER" id="PTHR42803:SF3">
    <property type="entry name" value="ACYL-COA DEHYDROGENASE-RELATED"/>
    <property type="match status" value="1"/>
</dbReference>
<protein>
    <submittedName>
        <fullName evidence="9">Acyl-CoA dehydrogenase</fullName>
    </submittedName>
</protein>
<gene>
    <name evidence="9" type="ORF">D9V41_09325</name>
</gene>
<sequence length="595" mass="65460">MTDQYVSRQDLDFLIEDWLETSALTLRPRFAEHSVETFRGALDLAAELAVAKFAPHNRTADTQEPCLRDDGTVRLIPEVQVALEAYFASGLHSAPFPEAVGGADLPMTIRTGVGLWFAATNCSTSGYANLTAAAANLLLAHGSTDVINRFARPLIAGRFFGTMCLSETQAGSSLADITTRATRQSDGTYRIHGDKMWISAGDHQMGENIVHLVLARTDRIESGIRGTSLFAVPKYLVGEDGAVGERNDVTLVGLNHKMGNRGTTNTVLSFGSGDHEPGGRPGAVGHLVGEENRGIFHMFHMMNEMRIAVGLSAVGLGSAGYLASLEYARTRRQGRRAPSSEPVPIIEHPDVRRMLLAQKSYVEGGLALVLYCGRLMDDAATEQTAARREDAAALLDLLTPVAKSFPAQWCLVANDLAIQVHGGYGYTRDYPVEQHYRDNRLNLIHEGTHGIQAADLLGRKVRARDGATLARLTELMRSTIGRARNSSSERKQLGAELLRRVERLETTTAAIWQDDDVADPLANATIYLEAFGHVVVAWLWLEQHIATQNRDTDFHSGKRLAARYFFEYELPRTDSQWDVLAQRNTLLQDVEPTWL</sequence>
<dbReference type="InterPro" id="IPR036250">
    <property type="entry name" value="AcylCo_DH-like_C"/>
</dbReference>
<evidence type="ECO:0000256" key="4">
    <source>
        <dbReference type="ARBA" id="ARBA00022827"/>
    </source>
</evidence>
<dbReference type="InterPro" id="IPR052166">
    <property type="entry name" value="Diverse_Acyl-CoA_DH"/>
</dbReference>
<dbReference type="InterPro" id="IPR046373">
    <property type="entry name" value="Acyl-CoA_Oxase/DH_mid-dom_sf"/>
</dbReference>
<dbReference type="GO" id="GO:0016627">
    <property type="term" value="F:oxidoreductase activity, acting on the CH-CH group of donors"/>
    <property type="evidence" value="ECO:0007669"/>
    <property type="project" value="InterPro"/>
</dbReference>
<keyword evidence="3 5" id="KW-0285">Flavoprotein</keyword>
<evidence type="ECO:0000256" key="2">
    <source>
        <dbReference type="ARBA" id="ARBA00009347"/>
    </source>
</evidence>
<dbReference type="SUPFAM" id="SSF56645">
    <property type="entry name" value="Acyl-CoA dehydrogenase NM domain-like"/>
    <property type="match status" value="1"/>
</dbReference>
<dbReference type="Gene3D" id="1.10.540.10">
    <property type="entry name" value="Acyl-CoA dehydrogenase/oxidase, N-terminal domain"/>
    <property type="match status" value="1"/>
</dbReference>
<name>A0A3L8PK98_9ACTN</name>
<evidence type="ECO:0000256" key="5">
    <source>
        <dbReference type="RuleBase" id="RU362125"/>
    </source>
</evidence>
<dbReference type="RefSeq" id="WP_121794297.1">
    <property type="nucleotide sequence ID" value="NZ_RDBF01000006.1"/>
</dbReference>
<evidence type="ECO:0000259" key="6">
    <source>
        <dbReference type="Pfam" id="PF00441"/>
    </source>
</evidence>
<dbReference type="Proteomes" id="UP000282515">
    <property type="component" value="Unassembled WGS sequence"/>
</dbReference>
<dbReference type="EMBL" id="RDBF01000006">
    <property type="protein sequence ID" value="RLV55660.1"/>
    <property type="molecule type" value="Genomic_DNA"/>
</dbReference>
<evidence type="ECO:0000313" key="9">
    <source>
        <dbReference type="EMBL" id="RLV55660.1"/>
    </source>
</evidence>
<dbReference type="AlphaFoldDB" id="A0A3L8PK98"/>
<evidence type="ECO:0000256" key="1">
    <source>
        <dbReference type="ARBA" id="ARBA00001974"/>
    </source>
</evidence>
<keyword evidence="10" id="KW-1185">Reference proteome</keyword>
<evidence type="ECO:0000259" key="8">
    <source>
        <dbReference type="Pfam" id="PF12806"/>
    </source>
</evidence>
<dbReference type="Pfam" id="PF00441">
    <property type="entry name" value="Acyl-CoA_dh_1"/>
    <property type="match status" value="1"/>
</dbReference>
<comment type="similarity">
    <text evidence="2 5">Belongs to the acyl-CoA dehydrogenase family.</text>
</comment>
<dbReference type="InterPro" id="IPR009100">
    <property type="entry name" value="AcylCoA_DH/oxidase_NM_dom_sf"/>
</dbReference>
<dbReference type="Pfam" id="PF12806">
    <property type="entry name" value="Acyl-CoA_dh_C"/>
    <property type="match status" value="1"/>
</dbReference>
<keyword evidence="4 5" id="KW-0274">FAD</keyword>
<dbReference type="PANTHER" id="PTHR42803">
    <property type="entry name" value="ACYL-COA DEHYDROGENASE"/>
    <property type="match status" value="1"/>
</dbReference>
<dbReference type="Pfam" id="PF02770">
    <property type="entry name" value="Acyl-CoA_dh_M"/>
    <property type="match status" value="1"/>
</dbReference>
<evidence type="ECO:0000256" key="3">
    <source>
        <dbReference type="ARBA" id="ARBA00022630"/>
    </source>
</evidence>
<feature type="domain" description="Acetyl-CoA dehydrogenase-like C-terminal" evidence="8">
    <location>
        <begin position="474"/>
        <end position="586"/>
    </location>
</feature>
<dbReference type="Gene3D" id="2.40.110.10">
    <property type="entry name" value="Butyryl-CoA Dehydrogenase, subunit A, domain 2"/>
    <property type="match status" value="1"/>
</dbReference>
<proteinExistence type="inferred from homology"/>
<dbReference type="SUPFAM" id="SSF47203">
    <property type="entry name" value="Acyl-CoA dehydrogenase C-terminal domain-like"/>
    <property type="match status" value="1"/>
</dbReference>
<dbReference type="InterPro" id="IPR006091">
    <property type="entry name" value="Acyl-CoA_Oxase/DH_mid-dom"/>
</dbReference>
<dbReference type="InterPro" id="IPR037069">
    <property type="entry name" value="AcylCoA_DH/ox_N_sf"/>
</dbReference>
<evidence type="ECO:0000313" key="10">
    <source>
        <dbReference type="Proteomes" id="UP000282515"/>
    </source>
</evidence>
<dbReference type="OrthoDB" id="142556at2"/>
<comment type="caution">
    <text evidence="9">The sequence shown here is derived from an EMBL/GenBank/DDBJ whole genome shotgun (WGS) entry which is preliminary data.</text>
</comment>
<organism evidence="9 10">
    <name type="scientific">Aeromicrobium phragmitis</name>
    <dbReference type="NCBI Taxonomy" id="2478914"/>
    <lineage>
        <taxon>Bacteria</taxon>
        <taxon>Bacillati</taxon>
        <taxon>Actinomycetota</taxon>
        <taxon>Actinomycetes</taxon>
        <taxon>Propionibacteriales</taxon>
        <taxon>Nocardioidaceae</taxon>
        <taxon>Aeromicrobium</taxon>
    </lineage>
</organism>
<accession>A0A3L8PK98</accession>
<reference evidence="9 10" key="1">
    <citation type="submission" date="2018-10" db="EMBL/GenBank/DDBJ databases">
        <title>Aeromicrobium sp. 9W16Y-2 whole genome shotgun sequence.</title>
        <authorList>
            <person name="Li F."/>
        </authorList>
    </citation>
    <scope>NUCLEOTIDE SEQUENCE [LARGE SCALE GENOMIC DNA]</scope>
    <source>
        <strain evidence="9 10">9W16Y-2</strain>
    </source>
</reference>
<dbReference type="InterPro" id="IPR025878">
    <property type="entry name" value="Acyl-CoA_dh-like_C_dom"/>
</dbReference>
<evidence type="ECO:0000259" key="7">
    <source>
        <dbReference type="Pfam" id="PF02770"/>
    </source>
</evidence>
<dbReference type="GO" id="GO:0050660">
    <property type="term" value="F:flavin adenine dinucleotide binding"/>
    <property type="evidence" value="ECO:0007669"/>
    <property type="project" value="InterPro"/>
</dbReference>
<comment type="cofactor">
    <cofactor evidence="1 5">
        <name>FAD</name>
        <dbReference type="ChEBI" id="CHEBI:57692"/>
    </cofactor>
</comment>
<dbReference type="Gene3D" id="1.20.140.10">
    <property type="entry name" value="Butyryl-CoA Dehydrogenase, subunit A, domain 3"/>
    <property type="match status" value="1"/>
</dbReference>
<feature type="domain" description="Acyl-CoA oxidase/dehydrogenase middle" evidence="7">
    <location>
        <begin position="163"/>
        <end position="269"/>
    </location>
</feature>
<keyword evidence="5" id="KW-0560">Oxidoreductase</keyword>